<reference evidence="16" key="1">
    <citation type="journal article" date="2019" name="Int. J. Syst. Evol. Microbiol.">
        <title>The Global Catalogue of Microorganisms (GCM) 10K type strain sequencing project: providing services to taxonomists for standard genome sequencing and annotation.</title>
        <authorList>
            <consortium name="The Broad Institute Genomics Platform"/>
            <consortium name="The Broad Institute Genome Sequencing Center for Infectious Disease"/>
            <person name="Wu L."/>
            <person name="Ma J."/>
        </authorList>
    </citation>
    <scope>NUCLEOTIDE SEQUENCE [LARGE SCALE GENOMIC DNA]</scope>
    <source>
        <strain evidence="16">CGMCC 1.15288</strain>
    </source>
</reference>
<dbReference type="InterPro" id="IPR005145">
    <property type="entry name" value="Sua5_C"/>
</dbReference>
<keyword evidence="5 13" id="KW-0963">Cytoplasm</keyword>
<evidence type="ECO:0000256" key="11">
    <source>
        <dbReference type="ARBA" id="ARBA00029774"/>
    </source>
</evidence>
<comment type="similarity">
    <text evidence="2 13">Belongs to the SUA5 family.</text>
</comment>
<evidence type="ECO:0000256" key="1">
    <source>
        <dbReference type="ARBA" id="ARBA00004496"/>
    </source>
</evidence>
<gene>
    <name evidence="15" type="ORF">GCM10007423_04890</name>
</gene>
<comment type="catalytic activity">
    <reaction evidence="12 13">
        <text>L-threonine + hydrogencarbonate + ATP = L-threonylcarbamoyladenylate + diphosphate + H2O</text>
        <dbReference type="Rhea" id="RHEA:36407"/>
        <dbReference type="ChEBI" id="CHEBI:15377"/>
        <dbReference type="ChEBI" id="CHEBI:17544"/>
        <dbReference type="ChEBI" id="CHEBI:30616"/>
        <dbReference type="ChEBI" id="CHEBI:33019"/>
        <dbReference type="ChEBI" id="CHEBI:57926"/>
        <dbReference type="ChEBI" id="CHEBI:73682"/>
        <dbReference type="EC" id="2.7.7.87"/>
    </reaction>
</comment>
<evidence type="ECO:0000313" key="16">
    <source>
        <dbReference type="Proteomes" id="UP000600214"/>
    </source>
</evidence>
<evidence type="ECO:0000259" key="14">
    <source>
        <dbReference type="PROSITE" id="PS51163"/>
    </source>
</evidence>
<evidence type="ECO:0000256" key="7">
    <source>
        <dbReference type="ARBA" id="ARBA00022694"/>
    </source>
</evidence>
<evidence type="ECO:0000256" key="3">
    <source>
        <dbReference type="ARBA" id="ARBA00012584"/>
    </source>
</evidence>
<dbReference type="Proteomes" id="UP000600214">
    <property type="component" value="Unassembled WGS sequence"/>
</dbReference>
<dbReference type="Pfam" id="PF03481">
    <property type="entry name" value="Sua5_C"/>
    <property type="match status" value="1"/>
</dbReference>
<keyword evidence="16" id="KW-1185">Reference proteome</keyword>
<protein>
    <recommendedName>
        <fullName evidence="4 13">Threonylcarbamoyl-AMP synthase</fullName>
        <shortName evidence="13">TC-AMP synthase</shortName>
        <ecNumber evidence="3 13">2.7.7.87</ecNumber>
    </recommendedName>
    <alternativeName>
        <fullName evidence="11 13">L-threonylcarbamoyladenylate synthase</fullName>
    </alternativeName>
</protein>
<evidence type="ECO:0000256" key="12">
    <source>
        <dbReference type="ARBA" id="ARBA00048366"/>
    </source>
</evidence>
<evidence type="ECO:0000256" key="2">
    <source>
        <dbReference type="ARBA" id="ARBA00007663"/>
    </source>
</evidence>
<sequence>MRILGFLPRRRIFVFLKQNHTLAVTGSDLHVAKEFLIKGELVAIPTETVYGLAGNALNEKAVLSIFEAKNRPAFDPLIIHTDSIEKAAIYVSDIPEKARVLASRFWPGPLTLLLPKRDIVPDLVTSGLDTVAVRIPNHPLTLELLSQLSFPLAAPSANPFGYISPTKPEHVNQQLGDRIPYILDGGECEVGIESTILGFENDETIVYRLGGLDINEIESLIGPVVLMPHSTSDPKAPGMLKSHYAPRKPLHLYRRDDIVPGGAETGYLMFDRYLEGADREYQRLLSPNRDLKEAAHNLFAYLRELDTLPVSEIKVELVPSSGLGLAINDRLQRASVPA</sequence>
<keyword evidence="6 13" id="KW-0808">Transferase</keyword>
<keyword evidence="7 13" id="KW-0819">tRNA processing</keyword>
<dbReference type="SUPFAM" id="SSF55821">
    <property type="entry name" value="YrdC/RibB"/>
    <property type="match status" value="1"/>
</dbReference>
<dbReference type="PIRSF" id="PIRSF004930">
    <property type="entry name" value="Tln_factor_SUA5"/>
    <property type="match status" value="1"/>
</dbReference>
<evidence type="ECO:0000256" key="9">
    <source>
        <dbReference type="ARBA" id="ARBA00022741"/>
    </source>
</evidence>
<dbReference type="InterPro" id="IPR038385">
    <property type="entry name" value="Sua5/YwlC_C"/>
</dbReference>
<dbReference type="InterPro" id="IPR010923">
    <property type="entry name" value="T(6)A37_SUA5"/>
</dbReference>
<comment type="caution">
    <text evidence="15">The sequence shown here is derived from an EMBL/GenBank/DDBJ whole genome shotgun (WGS) entry which is preliminary data.</text>
</comment>
<comment type="subcellular location">
    <subcellularLocation>
        <location evidence="1 13">Cytoplasm</location>
    </subcellularLocation>
</comment>
<evidence type="ECO:0000256" key="13">
    <source>
        <dbReference type="PIRNR" id="PIRNR004930"/>
    </source>
</evidence>
<dbReference type="Pfam" id="PF01300">
    <property type="entry name" value="Sua5_yciO_yrdC"/>
    <property type="match status" value="1"/>
</dbReference>
<evidence type="ECO:0000256" key="8">
    <source>
        <dbReference type="ARBA" id="ARBA00022695"/>
    </source>
</evidence>
<comment type="function">
    <text evidence="13">Required for the formation of a threonylcarbamoyl group on adenosine at position 37 (t(6)A37) in tRNAs that read codons beginning with adenine.</text>
</comment>
<accession>A0ABQ1YF65</accession>
<dbReference type="PANTHER" id="PTHR17490">
    <property type="entry name" value="SUA5"/>
    <property type="match status" value="1"/>
</dbReference>
<dbReference type="Gene3D" id="3.40.50.11030">
    <property type="entry name" value="Threonylcarbamoyl-AMP synthase, C-terminal domain"/>
    <property type="match status" value="1"/>
</dbReference>
<keyword evidence="8 13" id="KW-0548">Nucleotidyltransferase</keyword>
<dbReference type="InterPro" id="IPR017945">
    <property type="entry name" value="DHBP_synth_RibB-like_a/b_dom"/>
</dbReference>
<evidence type="ECO:0000313" key="15">
    <source>
        <dbReference type="EMBL" id="GGH22811.1"/>
    </source>
</evidence>
<keyword evidence="10 13" id="KW-0067">ATP-binding</keyword>
<name>A0ABQ1YF65_9BACT</name>
<evidence type="ECO:0000256" key="10">
    <source>
        <dbReference type="ARBA" id="ARBA00022840"/>
    </source>
</evidence>
<evidence type="ECO:0000256" key="6">
    <source>
        <dbReference type="ARBA" id="ARBA00022679"/>
    </source>
</evidence>
<organism evidence="15 16">
    <name type="scientific">Dyadobacter endophyticus</name>
    <dbReference type="NCBI Taxonomy" id="1749036"/>
    <lineage>
        <taxon>Bacteria</taxon>
        <taxon>Pseudomonadati</taxon>
        <taxon>Bacteroidota</taxon>
        <taxon>Cytophagia</taxon>
        <taxon>Cytophagales</taxon>
        <taxon>Spirosomataceae</taxon>
        <taxon>Dyadobacter</taxon>
    </lineage>
</organism>
<dbReference type="InterPro" id="IPR050156">
    <property type="entry name" value="TC-AMP_synthase_SUA5"/>
</dbReference>
<dbReference type="Gene3D" id="3.90.870.10">
    <property type="entry name" value="DHBP synthase"/>
    <property type="match status" value="1"/>
</dbReference>
<dbReference type="InterPro" id="IPR006070">
    <property type="entry name" value="Sua5-like_dom"/>
</dbReference>
<proteinExistence type="inferred from homology"/>
<evidence type="ECO:0000256" key="5">
    <source>
        <dbReference type="ARBA" id="ARBA00022490"/>
    </source>
</evidence>
<dbReference type="EC" id="2.7.7.87" evidence="3 13"/>
<feature type="domain" description="YrdC-like" evidence="14">
    <location>
        <begin position="26"/>
        <end position="212"/>
    </location>
</feature>
<dbReference type="NCBIfam" id="TIGR00057">
    <property type="entry name" value="L-threonylcarbamoyladenylate synthase"/>
    <property type="match status" value="1"/>
</dbReference>
<dbReference type="RefSeq" id="WP_426293991.1">
    <property type="nucleotide sequence ID" value="NZ_BMIA01000001.1"/>
</dbReference>
<dbReference type="PANTHER" id="PTHR17490:SF16">
    <property type="entry name" value="THREONYLCARBAMOYL-AMP SYNTHASE"/>
    <property type="match status" value="1"/>
</dbReference>
<dbReference type="EMBL" id="BMIA01000001">
    <property type="protein sequence ID" value="GGH22811.1"/>
    <property type="molecule type" value="Genomic_DNA"/>
</dbReference>
<dbReference type="PROSITE" id="PS51163">
    <property type="entry name" value="YRDC"/>
    <property type="match status" value="1"/>
</dbReference>
<evidence type="ECO:0000256" key="4">
    <source>
        <dbReference type="ARBA" id="ARBA00015492"/>
    </source>
</evidence>
<keyword evidence="9 13" id="KW-0547">Nucleotide-binding</keyword>